<feature type="region of interest" description="Disordered" evidence="1">
    <location>
        <begin position="1"/>
        <end position="23"/>
    </location>
</feature>
<dbReference type="EMBL" id="JH598179">
    <property type="status" value="NOT_ANNOTATED_CDS"/>
    <property type="molecule type" value="Genomic_DNA"/>
</dbReference>
<proteinExistence type="predicted"/>
<feature type="compositionally biased region" description="Polar residues" evidence="1">
    <location>
        <begin position="64"/>
        <end position="73"/>
    </location>
</feature>
<organism evidence="2 3">
    <name type="scientific">Hyaloperonospora arabidopsidis (strain Emoy2)</name>
    <name type="common">Downy mildew agent</name>
    <name type="synonym">Peronospora arabidopsidis</name>
    <dbReference type="NCBI Taxonomy" id="559515"/>
    <lineage>
        <taxon>Eukaryota</taxon>
        <taxon>Sar</taxon>
        <taxon>Stramenopiles</taxon>
        <taxon>Oomycota</taxon>
        <taxon>Peronosporomycetes</taxon>
        <taxon>Peronosporales</taxon>
        <taxon>Peronosporaceae</taxon>
        <taxon>Hyaloperonospora</taxon>
    </lineage>
</organism>
<name>M4B3S7_HYAAE</name>
<dbReference type="Proteomes" id="UP000011713">
    <property type="component" value="Unassembled WGS sequence"/>
</dbReference>
<feature type="compositionally biased region" description="Low complexity" evidence="1">
    <location>
        <begin position="1"/>
        <end position="16"/>
    </location>
</feature>
<feature type="region of interest" description="Disordered" evidence="1">
    <location>
        <begin position="64"/>
        <end position="84"/>
    </location>
</feature>
<dbReference type="InParanoid" id="M4B3S7"/>
<sequence length="84" mass="9346">MEPSGSSTRSRDGSSGQKARDSITTFWHKAIKVNNGDSRRAALQNTQSGVEFPPDRYQSTTVKFSIKSSPPRNSRTRPIDGYTR</sequence>
<dbReference type="EnsemblProtists" id="HpaT800926">
    <property type="protein sequence ID" value="HpaP800926"/>
    <property type="gene ID" value="HpaG800926"/>
</dbReference>
<reference evidence="3" key="1">
    <citation type="journal article" date="2010" name="Science">
        <title>Signatures of adaptation to obligate biotrophy in the Hyaloperonospora arabidopsidis genome.</title>
        <authorList>
            <person name="Baxter L."/>
            <person name="Tripathy S."/>
            <person name="Ishaque N."/>
            <person name="Boot N."/>
            <person name="Cabral A."/>
            <person name="Kemen E."/>
            <person name="Thines M."/>
            <person name="Ah-Fong A."/>
            <person name="Anderson R."/>
            <person name="Badejoko W."/>
            <person name="Bittner-Eddy P."/>
            <person name="Boore J.L."/>
            <person name="Chibucos M.C."/>
            <person name="Coates M."/>
            <person name="Dehal P."/>
            <person name="Delehaunty K."/>
            <person name="Dong S."/>
            <person name="Downton P."/>
            <person name="Dumas B."/>
            <person name="Fabro G."/>
            <person name="Fronick C."/>
            <person name="Fuerstenberg S.I."/>
            <person name="Fulton L."/>
            <person name="Gaulin E."/>
            <person name="Govers F."/>
            <person name="Hughes L."/>
            <person name="Humphray S."/>
            <person name="Jiang R.H."/>
            <person name="Judelson H."/>
            <person name="Kamoun S."/>
            <person name="Kyung K."/>
            <person name="Meijer H."/>
            <person name="Minx P."/>
            <person name="Morris P."/>
            <person name="Nelson J."/>
            <person name="Phuntumart V."/>
            <person name="Qutob D."/>
            <person name="Rehmany A."/>
            <person name="Rougon-Cardoso A."/>
            <person name="Ryden P."/>
            <person name="Torto-Alalibo T."/>
            <person name="Studholme D."/>
            <person name="Wang Y."/>
            <person name="Win J."/>
            <person name="Wood J."/>
            <person name="Clifton S.W."/>
            <person name="Rogers J."/>
            <person name="Van den Ackerveken G."/>
            <person name="Jones J.D."/>
            <person name="McDowell J.M."/>
            <person name="Beynon J."/>
            <person name="Tyler B.M."/>
        </authorList>
    </citation>
    <scope>NUCLEOTIDE SEQUENCE [LARGE SCALE GENOMIC DNA]</scope>
    <source>
        <strain evidence="3">Emoy2</strain>
    </source>
</reference>
<evidence type="ECO:0000313" key="3">
    <source>
        <dbReference type="Proteomes" id="UP000011713"/>
    </source>
</evidence>
<dbReference type="HOGENOM" id="CLU_2532305_0_0_1"/>
<dbReference type="AlphaFoldDB" id="M4B3S7"/>
<reference evidence="2" key="2">
    <citation type="submission" date="2015-06" db="UniProtKB">
        <authorList>
            <consortium name="EnsemblProtists"/>
        </authorList>
    </citation>
    <scope>IDENTIFICATION</scope>
    <source>
        <strain evidence="2">Emoy2</strain>
    </source>
</reference>
<evidence type="ECO:0000256" key="1">
    <source>
        <dbReference type="SAM" id="MobiDB-lite"/>
    </source>
</evidence>
<accession>M4B3S7</accession>
<keyword evidence="3" id="KW-1185">Reference proteome</keyword>
<evidence type="ECO:0000313" key="2">
    <source>
        <dbReference type="EnsemblProtists" id="HpaP800926"/>
    </source>
</evidence>
<protein>
    <submittedName>
        <fullName evidence="2">Uncharacterized protein</fullName>
    </submittedName>
</protein>
<dbReference type="VEuPathDB" id="FungiDB:HpaG800926"/>